<dbReference type="GO" id="GO:0003723">
    <property type="term" value="F:RNA binding"/>
    <property type="evidence" value="ECO:0007669"/>
    <property type="project" value="UniProtKB-UniRule"/>
</dbReference>
<feature type="domain" description="RRM" evidence="8">
    <location>
        <begin position="217"/>
        <end position="307"/>
    </location>
</feature>
<gene>
    <name evidence="10" type="ORF">CXB51_033985</name>
</gene>
<accession>A0A8J5Y9W7</accession>
<feature type="domain" description="HTH La-type RNA-binding" evidence="9">
    <location>
        <begin position="119"/>
        <end position="210"/>
    </location>
</feature>
<dbReference type="Gene3D" id="3.30.70.330">
    <property type="match status" value="1"/>
</dbReference>
<dbReference type="PROSITE" id="PS50102">
    <property type="entry name" value="RRM"/>
    <property type="match status" value="1"/>
</dbReference>
<dbReference type="Gene3D" id="1.10.10.10">
    <property type="entry name" value="Winged helix-like DNA-binding domain superfamily/Winged helix DNA-binding domain"/>
    <property type="match status" value="1"/>
</dbReference>
<feature type="compositionally biased region" description="Basic residues" evidence="7">
    <location>
        <begin position="361"/>
        <end position="371"/>
    </location>
</feature>
<dbReference type="EMBL" id="JAHUZN010000012">
    <property type="protein sequence ID" value="KAG8474130.1"/>
    <property type="molecule type" value="Genomic_DNA"/>
</dbReference>
<evidence type="ECO:0000259" key="8">
    <source>
        <dbReference type="PROSITE" id="PS50102"/>
    </source>
</evidence>
<dbReference type="SMART" id="SM00360">
    <property type="entry name" value="RRM"/>
    <property type="match status" value="1"/>
</dbReference>
<keyword evidence="5" id="KW-0539">Nucleus</keyword>
<dbReference type="InterPro" id="IPR002344">
    <property type="entry name" value="Lupus_La"/>
</dbReference>
<evidence type="ECO:0000256" key="6">
    <source>
        <dbReference type="PROSITE-ProRule" id="PRU00332"/>
    </source>
</evidence>
<feature type="compositionally biased region" description="Acidic residues" evidence="7">
    <location>
        <begin position="323"/>
        <end position="335"/>
    </location>
</feature>
<proteinExistence type="predicted"/>
<dbReference type="OrthoDB" id="435402at2759"/>
<comment type="subcellular location">
    <subcellularLocation>
        <location evidence="1">Nucleus</location>
    </subcellularLocation>
</comment>
<evidence type="ECO:0000256" key="1">
    <source>
        <dbReference type="ARBA" id="ARBA00004123"/>
    </source>
</evidence>
<dbReference type="InterPro" id="IPR035979">
    <property type="entry name" value="RBD_domain_sf"/>
</dbReference>
<dbReference type="GO" id="GO:0005634">
    <property type="term" value="C:nucleus"/>
    <property type="evidence" value="ECO:0007669"/>
    <property type="project" value="UniProtKB-SubCell"/>
</dbReference>
<feature type="compositionally biased region" description="Polar residues" evidence="7">
    <location>
        <begin position="373"/>
        <end position="391"/>
    </location>
</feature>
<evidence type="ECO:0008006" key="12">
    <source>
        <dbReference type="Google" id="ProtNLM"/>
    </source>
</evidence>
<evidence type="ECO:0000256" key="5">
    <source>
        <dbReference type="ARBA" id="ARBA00023242"/>
    </source>
</evidence>
<dbReference type="GO" id="GO:1990904">
    <property type="term" value="C:ribonucleoprotein complex"/>
    <property type="evidence" value="ECO:0007669"/>
    <property type="project" value="InterPro"/>
</dbReference>
<dbReference type="InterPro" id="IPR045180">
    <property type="entry name" value="La_dom_prot"/>
</dbReference>
<feature type="compositionally biased region" description="Low complexity" evidence="7">
    <location>
        <begin position="337"/>
        <end position="354"/>
    </location>
</feature>
<dbReference type="Pfam" id="PF00076">
    <property type="entry name" value="RRM_1"/>
    <property type="match status" value="1"/>
</dbReference>
<dbReference type="SMART" id="SM00715">
    <property type="entry name" value="LA"/>
    <property type="match status" value="1"/>
</dbReference>
<keyword evidence="3" id="KW-0805">Transcription regulation</keyword>
<feature type="region of interest" description="Disordered" evidence="7">
    <location>
        <begin position="1"/>
        <end position="24"/>
    </location>
</feature>
<evidence type="ECO:0000256" key="7">
    <source>
        <dbReference type="SAM" id="MobiDB-lite"/>
    </source>
</evidence>
<sequence>MAQAQAEAEEKPEEPQEKFEAKGAMVTSVTTNTSCSSSSNGGGSNNGVSFKFNAHAQEFVPRSHTQIPISGYYYPCFHYLGGAAAAAGSSDWFLVGDQERAACLISNPNISIPHCSSKNVLTDDLRVKIIKQVEYQLSDMSLLANESLSKQISKDPEGYVPISFIASTKKIKSLVNANQLLAQALRSSTKLVVSADGKKVRRKHPFTEKDREEVQARTVIVENLPEDHSHQNLDKIFNVVGSVKNIRICHPQESNSSKSKTDFFNRNKLHALVEYDSPHIAEKAVEKLNDERNWRKGLRVRLLLGLTPKSVLKTRKSEFDGILDEDDSLLNETSDDSSQPNNTTESTENNSEDTATGSQKGRAKGRGKGRGRVQNNKHVLSPQSSNASQCEASAKQISKGPRMPDGTKGFTMGRGKPLTSSVNHLVVVSSRQWDTIFQFSVSNLLNN</sequence>
<reference evidence="10 11" key="1">
    <citation type="journal article" date="2021" name="bioRxiv">
        <title>The Gossypium anomalum genome as a resource for cotton improvement and evolutionary analysis of hybrid incompatibility.</title>
        <authorList>
            <person name="Grover C.E."/>
            <person name="Yuan D."/>
            <person name="Arick M.A."/>
            <person name="Miller E.R."/>
            <person name="Hu G."/>
            <person name="Peterson D.G."/>
            <person name="Wendel J.F."/>
            <person name="Udall J.A."/>
        </authorList>
    </citation>
    <scope>NUCLEOTIDE SEQUENCE [LARGE SCALE GENOMIC DNA]</scope>
    <source>
        <strain evidence="10">JFW-Udall</strain>
        <tissue evidence="10">Leaf</tissue>
    </source>
</reference>
<keyword evidence="11" id="KW-1185">Reference proteome</keyword>
<evidence type="ECO:0000256" key="3">
    <source>
        <dbReference type="ARBA" id="ARBA00023015"/>
    </source>
</evidence>
<keyword evidence="4" id="KW-0804">Transcription</keyword>
<dbReference type="InterPro" id="IPR000504">
    <property type="entry name" value="RRM_dom"/>
</dbReference>
<organism evidence="10 11">
    <name type="scientific">Gossypium anomalum</name>
    <dbReference type="NCBI Taxonomy" id="47600"/>
    <lineage>
        <taxon>Eukaryota</taxon>
        <taxon>Viridiplantae</taxon>
        <taxon>Streptophyta</taxon>
        <taxon>Embryophyta</taxon>
        <taxon>Tracheophyta</taxon>
        <taxon>Spermatophyta</taxon>
        <taxon>Magnoliopsida</taxon>
        <taxon>eudicotyledons</taxon>
        <taxon>Gunneridae</taxon>
        <taxon>Pentapetalae</taxon>
        <taxon>rosids</taxon>
        <taxon>malvids</taxon>
        <taxon>Malvales</taxon>
        <taxon>Malvaceae</taxon>
        <taxon>Malvoideae</taxon>
        <taxon>Gossypium</taxon>
    </lineage>
</organism>
<dbReference type="InterPro" id="IPR012677">
    <property type="entry name" value="Nucleotide-bd_a/b_plait_sf"/>
</dbReference>
<dbReference type="PANTHER" id="PTHR22792:SF62">
    <property type="entry name" value="LA-RELATED PROTEIN 7"/>
    <property type="match status" value="1"/>
</dbReference>
<dbReference type="InterPro" id="IPR006630">
    <property type="entry name" value="La_HTH"/>
</dbReference>
<keyword evidence="2 6" id="KW-0694">RNA-binding</keyword>
<dbReference type="PANTHER" id="PTHR22792">
    <property type="entry name" value="LUPUS LA PROTEIN-RELATED"/>
    <property type="match status" value="1"/>
</dbReference>
<dbReference type="InterPro" id="IPR036388">
    <property type="entry name" value="WH-like_DNA-bd_sf"/>
</dbReference>
<dbReference type="SUPFAM" id="SSF54928">
    <property type="entry name" value="RNA-binding domain, RBD"/>
    <property type="match status" value="1"/>
</dbReference>
<dbReference type="AlphaFoldDB" id="A0A8J5Y9W7"/>
<dbReference type="PRINTS" id="PR00302">
    <property type="entry name" value="LUPUSLA"/>
</dbReference>
<name>A0A8J5Y9W7_9ROSI</name>
<evidence type="ECO:0000256" key="2">
    <source>
        <dbReference type="ARBA" id="ARBA00022884"/>
    </source>
</evidence>
<feature type="region of interest" description="Disordered" evidence="7">
    <location>
        <begin position="323"/>
        <end position="406"/>
    </location>
</feature>
<dbReference type="Proteomes" id="UP000701853">
    <property type="component" value="Chromosome 12"/>
</dbReference>
<dbReference type="InterPro" id="IPR036390">
    <property type="entry name" value="WH_DNA-bd_sf"/>
</dbReference>
<evidence type="ECO:0000313" key="11">
    <source>
        <dbReference type="Proteomes" id="UP000701853"/>
    </source>
</evidence>
<dbReference type="SUPFAM" id="SSF46785">
    <property type="entry name" value="Winged helix' DNA-binding domain"/>
    <property type="match status" value="1"/>
</dbReference>
<evidence type="ECO:0000313" key="10">
    <source>
        <dbReference type="EMBL" id="KAG8474130.1"/>
    </source>
</evidence>
<protein>
    <recommendedName>
        <fullName evidence="12">La-related protein 6C</fullName>
    </recommendedName>
</protein>
<evidence type="ECO:0000259" key="9">
    <source>
        <dbReference type="PROSITE" id="PS50961"/>
    </source>
</evidence>
<evidence type="ECO:0000256" key="4">
    <source>
        <dbReference type="ARBA" id="ARBA00023163"/>
    </source>
</evidence>
<dbReference type="PROSITE" id="PS50961">
    <property type="entry name" value="HTH_LA"/>
    <property type="match status" value="1"/>
</dbReference>
<dbReference type="Pfam" id="PF05383">
    <property type="entry name" value="La"/>
    <property type="match status" value="1"/>
</dbReference>
<dbReference type="GO" id="GO:0006396">
    <property type="term" value="P:RNA processing"/>
    <property type="evidence" value="ECO:0007669"/>
    <property type="project" value="InterPro"/>
</dbReference>
<comment type="caution">
    <text evidence="10">The sequence shown here is derived from an EMBL/GenBank/DDBJ whole genome shotgun (WGS) entry which is preliminary data.</text>
</comment>